<comment type="subcellular location">
    <subcellularLocation>
        <location evidence="2">Cytoplasm</location>
    </subcellularLocation>
    <subcellularLocation>
        <location evidence="1">Nucleus envelope</location>
    </subcellularLocation>
    <subcellularLocation>
        <location evidence="3">Nucleus</location>
        <location evidence="3">Nucleoplasm</location>
    </subcellularLocation>
</comment>
<dbReference type="Proteomes" id="UP000028761">
    <property type="component" value="Chromosome 6"/>
</dbReference>
<feature type="compositionally biased region" description="Basic and acidic residues" evidence="14">
    <location>
        <begin position="249"/>
        <end position="262"/>
    </location>
</feature>
<feature type="compositionally biased region" description="Basic and acidic residues" evidence="14">
    <location>
        <begin position="636"/>
        <end position="657"/>
    </location>
</feature>
<feature type="compositionally biased region" description="Basic and acidic residues" evidence="14">
    <location>
        <begin position="285"/>
        <end position="303"/>
    </location>
</feature>
<dbReference type="HOGENOM" id="CLU_000604_36_5_1"/>
<dbReference type="Bgee" id="ENSPANG00000022237">
    <property type="expression patterns" value="Expressed in esophagus and 66 other cell types or tissues"/>
</dbReference>
<dbReference type="GeneTree" id="ENSGT00940000158329"/>
<evidence type="ECO:0000256" key="5">
    <source>
        <dbReference type="ARBA" id="ARBA00022490"/>
    </source>
</evidence>
<evidence type="ECO:0000256" key="9">
    <source>
        <dbReference type="ARBA" id="ARBA00022840"/>
    </source>
</evidence>
<reference evidence="17" key="2">
    <citation type="submission" date="2025-08" db="UniProtKB">
        <authorList>
            <consortium name="Ensembl"/>
        </authorList>
    </citation>
    <scope>IDENTIFICATION</scope>
</reference>
<keyword evidence="15" id="KW-0472">Membrane</keyword>
<feature type="transmembrane region" description="Helical" evidence="15">
    <location>
        <begin position="897"/>
        <end position="922"/>
    </location>
</feature>
<keyword evidence="11" id="KW-0539">Nucleus</keyword>
<feature type="compositionally biased region" description="Basic residues" evidence="14">
    <location>
        <begin position="128"/>
        <end position="138"/>
    </location>
</feature>
<evidence type="ECO:0000256" key="6">
    <source>
        <dbReference type="ARBA" id="ARBA00022553"/>
    </source>
</evidence>
<dbReference type="ExpressionAtlas" id="A0A096NLT6">
    <property type="expression patterns" value="baseline"/>
</dbReference>
<sequence>MVIPGVSRRREVTASGFPDRRKRHVDATRVGGRRPRPVIAGHASTVPGPRPRDDGEARTCAARGGVGRGGLENQPHRGSPPPEAEIALGAATAAVTATAMPKAPKQQPPEPEWIGDGESTSPSDKVVKKGKKDKKIKKTFFEELAVEDKQAGEEEKVLKEKEEQQQQQQQVQQQQKKKRDTRKGRRKKDVDDDGEEKELMERLKKLSVPASDEEDEVPAPKPRGGKKTKGGNVFAALIQDQSEEEDEEEKHPPKPAKPEKNRINKPQNKFAALDNEEEDEEEEIIKEKEPPKQGKEKARKAEQGSEEEGEGEEEEEEGGESKADDPYAHLSKKEKKKLKKQMEYERQVASLKAANAAENDFSVSQAEMSSRQAMLENASDIKLEKFSISAHGKELFVNADLYIVAGRRYGLVGPNGKGKTTLLKHIANRALSIPPNIDVLLCEQEVVADETPAVQAVLRADTKRLKLLEEERRLQGQLEQGDDTAAERLEKVYEELRATGAAAAEAKARRILAGLGFDPEMQNRPTQKFSGGWRMRVSLARALFMEPTLLMLDEPTNHLDLNAVIWLNNYLQGWRKTLLIVSHDQGFLDDVCTDIIHLDAQRLHYYRGNYMTFKKMYQQKQKELLKQYEKQEKKLKELKAGGKSTKQAEKQTKEALTRKQQKCRRKNQDEESQEAPELLKRPKEYTVRFTFPDPPPLSPPVLGLHGVTFGYEGQKPLFKNLDFGIDMDSRICIVGPNGVGKSTLLLLLTGKLTPTHGEMRKNHRLKIGFFNQQYAEQLRMEETPTEYLQRGFNLPYQDARKCLGRFGLESHAHTIQICKLSGGQKARVVFAELACREPDVLILDEPTNNLDIESIDALGEAINEYKGGKSAESMPSSLLHGDQAVVSFTAAGPRTPLFHVLISLFLLSSCPLFLLSFFKAVIVVSHDARLITETNCQLWVVEEQSVSQIDGDFEDYKREVLEALGEVMVSRPRE</sequence>
<name>A0A096NLT6_PAPAN</name>
<evidence type="ECO:0000256" key="14">
    <source>
        <dbReference type="SAM" id="MobiDB-lite"/>
    </source>
</evidence>
<evidence type="ECO:0000256" key="13">
    <source>
        <dbReference type="ARBA" id="ARBA00081386"/>
    </source>
</evidence>
<accession>A0A096NLT6</accession>
<evidence type="ECO:0000313" key="17">
    <source>
        <dbReference type="Ensembl" id="ENSPANP00000013944.3"/>
    </source>
</evidence>
<evidence type="ECO:0000313" key="18">
    <source>
        <dbReference type="Proteomes" id="UP000028761"/>
    </source>
</evidence>
<feature type="compositionally biased region" description="Acidic residues" evidence="14">
    <location>
        <begin position="304"/>
        <end position="318"/>
    </location>
</feature>
<dbReference type="InterPro" id="IPR003593">
    <property type="entry name" value="AAA+_ATPase"/>
</dbReference>
<dbReference type="GO" id="GO:0005829">
    <property type="term" value="C:cytosol"/>
    <property type="evidence" value="ECO:0007669"/>
    <property type="project" value="Ensembl"/>
</dbReference>
<evidence type="ECO:0000256" key="2">
    <source>
        <dbReference type="ARBA" id="ARBA00004496"/>
    </source>
</evidence>
<dbReference type="GO" id="GO:0016887">
    <property type="term" value="F:ATP hydrolysis activity"/>
    <property type="evidence" value="ECO:0007669"/>
    <property type="project" value="InterPro"/>
</dbReference>
<dbReference type="PANTHER" id="PTHR19211:SF14">
    <property type="entry name" value="ATP-BINDING CASSETTE SUB-FAMILY F MEMBER 1"/>
    <property type="match status" value="1"/>
</dbReference>
<feature type="region of interest" description="Disordered" evidence="14">
    <location>
        <begin position="636"/>
        <end position="679"/>
    </location>
</feature>
<dbReference type="InterPro" id="IPR017871">
    <property type="entry name" value="ABC_transporter-like_CS"/>
</dbReference>
<dbReference type="InterPro" id="IPR050611">
    <property type="entry name" value="ABCF"/>
</dbReference>
<dbReference type="STRING" id="9555.ENSPANP00000013944"/>
<feature type="domain" description="ABC transporter" evidence="16">
    <location>
        <begin position="381"/>
        <end position="625"/>
    </location>
</feature>
<dbReference type="GO" id="GO:0005654">
    <property type="term" value="C:nucleoplasm"/>
    <property type="evidence" value="ECO:0007669"/>
    <property type="project" value="UniProtKB-SubCell"/>
</dbReference>
<dbReference type="PROSITE" id="PS00211">
    <property type="entry name" value="ABC_TRANSPORTER_1"/>
    <property type="match status" value="2"/>
</dbReference>
<gene>
    <name evidence="17" type="primary">ABCF1</name>
</gene>
<dbReference type="AlphaFoldDB" id="A0A096NLT6"/>
<protein>
    <recommendedName>
        <fullName evidence="12">ATP-binding cassette sub-family F member 1</fullName>
    </recommendedName>
    <alternativeName>
        <fullName evidence="13">ATP-binding cassette 50</fullName>
    </alternativeName>
</protein>
<dbReference type="GO" id="GO:0005635">
    <property type="term" value="C:nuclear envelope"/>
    <property type="evidence" value="ECO:0007669"/>
    <property type="project" value="UniProtKB-SubCell"/>
</dbReference>
<dbReference type="CDD" id="cd03221">
    <property type="entry name" value="ABCF_EF-3"/>
    <property type="match status" value="2"/>
</dbReference>
<dbReference type="Gene3D" id="3.40.50.300">
    <property type="entry name" value="P-loop containing nucleotide triphosphate hydrolases"/>
    <property type="match status" value="2"/>
</dbReference>
<reference evidence="17 18" key="1">
    <citation type="submission" date="2012-03" db="EMBL/GenBank/DDBJ databases">
        <title>Whole Genome Assembly of Papio anubis.</title>
        <authorList>
            <person name="Liu Y.L."/>
            <person name="Abraham K.A."/>
            <person name="Akbar H.A."/>
            <person name="Ali S.A."/>
            <person name="Anosike U.A."/>
            <person name="Aqrawi P.A."/>
            <person name="Arias F.A."/>
            <person name="Attaway T.A."/>
            <person name="Awwad R.A."/>
            <person name="Babu C.B."/>
            <person name="Bandaranaike D.B."/>
            <person name="Battles P.B."/>
            <person name="Bell A.B."/>
            <person name="Beltran B.B."/>
            <person name="Berhane-Mersha D.B."/>
            <person name="Bess C.B."/>
            <person name="Bickham C.B."/>
            <person name="Bolden T.B."/>
            <person name="Carter K.C."/>
            <person name="Chau D.C."/>
            <person name="Chavez A.C."/>
            <person name="Clerc-Blankenburg K.C."/>
            <person name="Coyle M.C."/>
            <person name="Dao M.D."/>
            <person name="Davila M.L.D."/>
            <person name="Davy-Carroll L.D."/>
            <person name="Denson S.D."/>
            <person name="Dinh H.D."/>
            <person name="Fernandez S.F."/>
            <person name="Fernando P.F."/>
            <person name="Forbes L.F."/>
            <person name="Francis C.F."/>
            <person name="Francisco L.F."/>
            <person name="Fu Q.F."/>
            <person name="Garcia-Iii R.G."/>
            <person name="Garrett T.G."/>
            <person name="Gross S.G."/>
            <person name="Gubbala S.G."/>
            <person name="Hirani K.H."/>
            <person name="Hogues M.H."/>
            <person name="Hollins B.H."/>
            <person name="Jackson L.J."/>
            <person name="Javaid M.J."/>
            <person name="Jhangiani S.J."/>
            <person name="Johnson A.J."/>
            <person name="Johnson B.J."/>
            <person name="Jones J.J."/>
            <person name="Joshi V.J."/>
            <person name="Kalu J.K."/>
            <person name="Khan N.K."/>
            <person name="Korchina V.K."/>
            <person name="Kovar C.K."/>
            <person name="Lago L.L."/>
            <person name="Lara F.L."/>
            <person name="Le T.-K.L."/>
            <person name="Lee S.L."/>
            <person name="Legall-Iii F.L."/>
            <person name="Lemon S.L."/>
            <person name="Liu J.L."/>
            <person name="Liu Y.-S.L."/>
            <person name="Liyanage D.L."/>
            <person name="Lopez J.L."/>
            <person name="Lorensuhewa L.L."/>
            <person name="Mata R.M."/>
            <person name="Mathew T.M."/>
            <person name="Mercado C.M."/>
            <person name="Mercado I.M."/>
            <person name="Morales K.M."/>
            <person name="Morgan M.M."/>
            <person name="Munidasa M.M."/>
            <person name="Ngo D.N."/>
            <person name="Nguyen L.N."/>
            <person name="Nguyen T.N."/>
            <person name="Nguyen N.N."/>
            <person name="Obregon M.O."/>
            <person name="Okwuonu G.O."/>
            <person name="Ongeri F.O."/>
            <person name="Onwere C.O."/>
            <person name="Osifeso I.O."/>
            <person name="Parra A.P."/>
            <person name="Patil S.P."/>
            <person name="Perez A.P."/>
            <person name="Perez Y.P."/>
            <person name="Pham C.P."/>
            <person name="Pu L.-L.P."/>
            <person name="Puazo M.P."/>
            <person name="Quiroz J.Q."/>
            <person name="Rouhana J.R."/>
            <person name="Ruiz M.R."/>
            <person name="Ruiz S.-J.R."/>
            <person name="Saada N.S."/>
            <person name="Santibanez J.S."/>
            <person name="Scheel M.S."/>
            <person name="Schneider B.S."/>
            <person name="Simmons D.S."/>
            <person name="Sisson I.S."/>
            <person name="Tang L.-Y.T."/>
            <person name="Thornton R.T."/>
            <person name="Tisius J.T."/>
            <person name="Toledanes G.T."/>
            <person name="Trejos Z.T."/>
            <person name="Usmani K.U."/>
            <person name="Varghese R.V."/>
            <person name="Vattathil S.V."/>
            <person name="Vee V.V."/>
            <person name="Walker D.W."/>
            <person name="Weissenberger G.W."/>
            <person name="White C.W."/>
            <person name="Williams A.W."/>
            <person name="Woodworth J.W."/>
            <person name="Wright R.W."/>
            <person name="Zhu Y.Z."/>
            <person name="Han Y.H."/>
            <person name="Newsham I.N."/>
            <person name="Nazareth L.N."/>
            <person name="Worley K.W."/>
            <person name="Muzny D.M."/>
            <person name="Rogers J.R."/>
            <person name="Gibbs R.G."/>
        </authorList>
    </citation>
    <scope>NUCLEOTIDE SEQUENCE [LARGE SCALE GENOMIC DNA]</scope>
</reference>
<evidence type="ECO:0000256" key="15">
    <source>
        <dbReference type="SAM" id="Phobius"/>
    </source>
</evidence>
<keyword evidence="15" id="KW-0812">Transmembrane</keyword>
<feature type="compositionally biased region" description="Acidic residues" evidence="14">
    <location>
        <begin position="274"/>
        <end position="284"/>
    </location>
</feature>
<comment type="similarity">
    <text evidence="4">Belongs to the ABC transporter superfamily. ABCF family. EF3 subfamily.</text>
</comment>
<evidence type="ECO:0000256" key="11">
    <source>
        <dbReference type="ARBA" id="ARBA00023242"/>
    </source>
</evidence>
<dbReference type="Ensembl" id="ENSPANT00000020082.3">
    <property type="protein sequence ID" value="ENSPANP00000013944.3"/>
    <property type="gene ID" value="ENSPANG00000022237.3"/>
</dbReference>
<keyword evidence="5" id="KW-0963">Cytoplasm</keyword>
<dbReference type="PANTHER" id="PTHR19211">
    <property type="entry name" value="ATP-BINDING TRANSPORT PROTEIN-RELATED"/>
    <property type="match status" value="1"/>
</dbReference>
<reference evidence="17" key="3">
    <citation type="submission" date="2025-09" db="UniProtKB">
        <authorList>
            <consortium name="Ensembl"/>
        </authorList>
    </citation>
    <scope>IDENTIFICATION</scope>
</reference>
<keyword evidence="10" id="KW-0010">Activator</keyword>
<keyword evidence="7" id="KW-0677">Repeat</keyword>
<feature type="domain" description="ABC transporter" evidence="16">
    <location>
        <begin position="702"/>
        <end position="968"/>
    </location>
</feature>
<evidence type="ECO:0000256" key="3">
    <source>
        <dbReference type="ARBA" id="ARBA00004642"/>
    </source>
</evidence>
<feature type="compositionally biased region" description="Basic and acidic residues" evidence="14">
    <location>
        <begin position="146"/>
        <end position="164"/>
    </location>
</feature>
<dbReference type="FunFam" id="3.40.50.300:FF:000471">
    <property type="entry name" value="ATP-binding cassette, sub-family F (GCN20), member 1"/>
    <property type="match status" value="1"/>
</dbReference>
<dbReference type="SUPFAM" id="SSF52540">
    <property type="entry name" value="P-loop containing nucleoside triphosphate hydrolases"/>
    <property type="match status" value="2"/>
</dbReference>
<feature type="region of interest" description="Disordered" evidence="14">
    <location>
        <begin position="1"/>
        <end position="338"/>
    </location>
</feature>
<dbReference type="eggNOG" id="KOG0066">
    <property type="taxonomic scope" value="Eukaryota"/>
</dbReference>
<evidence type="ECO:0000259" key="16">
    <source>
        <dbReference type="PROSITE" id="PS50893"/>
    </source>
</evidence>
<dbReference type="GO" id="GO:0005524">
    <property type="term" value="F:ATP binding"/>
    <property type="evidence" value="ECO:0007669"/>
    <property type="project" value="UniProtKB-KW"/>
</dbReference>
<dbReference type="OMA" id="MQEKPCT"/>
<dbReference type="FunFam" id="3.40.50.300:FF:000472">
    <property type="entry name" value="ATP-binding cassette, sub-family F (GCN20), member 1"/>
    <property type="match status" value="1"/>
</dbReference>
<dbReference type="InterPro" id="IPR027417">
    <property type="entry name" value="P-loop_NTPase"/>
</dbReference>
<keyword evidence="18" id="KW-1185">Reference proteome</keyword>
<organism evidence="17 18">
    <name type="scientific">Papio anubis</name>
    <name type="common">Olive baboon</name>
    <dbReference type="NCBI Taxonomy" id="9555"/>
    <lineage>
        <taxon>Eukaryota</taxon>
        <taxon>Metazoa</taxon>
        <taxon>Chordata</taxon>
        <taxon>Craniata</taxon>
        <taxon>Vertebrata</taxon>
        <taxon>Euteleostomi</taxon>
        <taxon>Mammalia</taxon>
        <taxon>Eutheria</taxon>
        <taxon>Euarchontoglires</taxon>
        <taxon>Primates</taxon>
        <taxon>Haplorrhini</taxon>
        <taxon>Catarrhini</taxon>
        <taxon>Cercopithecidae</taxon>
        <taxon>Cercopithecinae</taxon>
        <taxon>Papio</taxon>
    </lineage>
</organism>
<dbReference type="SMART" id="SM00382">
    <property type="entry name" value="AAA"/>
    <property type="match status" value="2"/>
</dbReference>
<feature type="compositionally biased region" description="Low complexity" evidence="14">
    <location>
        <begin position="84"/>
        <end position="105"/>
    </location>
</feature>
<evidence type="ECO:0000256" key="12">
    <source>
        <dbReference type="ARBA" id="ARBA00073921"/>
    </source>
</evidence>
<feature type="compositionally biased region" description="Basic residues" evidence="14">
    <location>
        <begin position="175"/>
        <end position="187"/>
    </location>
</feature>
<proteinExistence type="inferred from homology"/>
<feature type="compositionally biased region" description="Low complexity" evidence="14">
    <location>
        <begin position="165"/>
        <end position="174"/>
    </location>
</feature>
<dbReference type="PROSITE" id="PS50893">
    <property type="entry name" value="ABC_TRANSPORTER_2"/>
    <property type="match status" value="2"/>
</dbReference>
<evidence type="ECO:0000256" key="4">
    <source>
        <dbReference type="ARBA" id="ARBA00011054"/>
    </source>
</evidence>
<keyword evidence="15" id="KW-1133">Transmembrane helix</keyword>
<evidence type="ECO:0000256" key="7">
    <source>
        <dbReference type="ARBA" id="ARBA00022737"/>
    </source>
</evidence>
<dbReference type="InterPro" id="IPR003439">
    <property type="entry name" value="ABC_transporter-like_ATP-bd"/>
</dbReference>
<keyword evidence="8" id="KW-0547">Nucleotide-binding</keyword>
<evidence type="ECO:0000256" key="8">
    <source>
        <dbReference type="ARBA" id="ARBA00022741"/>
    </source>
</evidence>
<evidence type="ECO:0000256" key="1">
    <source>
        <dbReference type="ARBA" id="ARBA00004259"/>
    </source>
</evidence>
<keyword evidence="9" id="KW-0067">ATP-binding</keyword>
<keyword evidence="6" id="KW-0597">Phosphoprotein</keyword>
<evidence type="ECO:0000256" key="10">
    <source>
        <dbReference type="ARBA" id="ARBA00023159"/>
    </source>
</evidence>
<dbReference type="Pfam" id="PF00005">
    <property type="entry name" value="ABC_tran"/>
    <property type="match status" value="2"/>
</dbReference>